<gene>
    <name evidence="3" type="ORF">Xedl_03234</name>
</gene>
<dbReference type="RefSeq" id="WP_074024804.1">
    <property type="nucleotide sequence ID" value="NZ_CAWNAG010000139.1"/>
</dbReference>
<dbReference type="Proteomes" id="UP000186268">
    <property type="component" value="Unassembled WGS sequence"/>
</dbReference>
<comment type="caution">
    <text evidence="3">The sequence shown here is derived from an EMBL/GenBank/DDBJ whole genome shotgun (WGS) entry which is preliminary data.</text>
</comment>
<organism evidence="3 4">
    <name type="scientific">Xenorhabdus eapokensis</name>
    <dbReference type="NCBI Taxonomy" id="1873482"/>
    <lineage>
        <taxon>Bacteria</taxon>
        <taxon>Pseudomonadati</taxon>
        <taxon>Pseudomonadota</taxon>
        <taxon>Gammaproteobacteria</taxon>
        <taxon>Enterobacterales</taxon>
        <taxon>Morganellaceae</taxon>
        <taxon>Xenorhabdus</taxon>
    </lineage>
</organism>
<reference evidence="3 4" key="1">
    <citation type="submission" date="2016-09" db="EMBL/GenBank/DDBJ databases">
        <title>Xenorhabdus thuongxuanensis sp. nov. and Xenorhabdus eapokensis sp. nov., isolated from Steinernema species.</title>
        <authorList>
            <person name="Kaempfer P."/>
            <person name="Tobias N.J."/>
            <person name="Phan Ke L."/>
            <person name="Bode H.B."/>
            <person name="Glaeser S.P."/>
        </authorList>
    </citation>
    <scope>NUCLEOTIDE SEQUENCE [LARGE SCALE GENOMIC DNA]</scope>
    <source>
        <strain evidence="3 4">DL20</strain>
    </source>
</reference>
<dbReference type="AlphaFoldDB" id="A0A1Q5TK96"/>
<feature type="domain" description="DUF2326" evidence="2">
    <location>
        <begin position="455"/>
        <end position="596"/>
    </location>
</feature>
<dbReference type="Pfam" id="PF10088">
    <property type="entry name" value="DUF2326"/>
    <property type="match status" value="1"/>
</dbReference>
<keyword evidence="1" id="KW-0175">Coiled coil</keyword>
<protein>
    <recommendedName>
        <fullName evidence="2">DUF2326 domain-containing protein</fullName>
    </recommendedName>
</protein>
<dbReference type="STRING" id="1873482.Xedl_03234"/>
<feature type="coiled-coil region" evidence="1">
    <location>
        <begin position="338"/>
        <end position="429"/>
    </location>
</feature>
<name>A0A1Q5TK96_9GAMM</name>
<keyword evidence="4" id="KW-1185">Reference proteome</keyword>
<dbReference type="InterPro" id="IPR018760">
    <property type="entry name" value="DUF2326"/>
</dbReference>
<evidence type="ECO:0000313" key="4">
    <source>
        <dbReference type="Proteomes" id="UP000186268"/>
    </source>
</evidence>
<accession>A0A1Q5TK96</accession>
<proteinExistence type="predicted"/>
<evidence type="ECO:0000313" key="3">
    <source>
        <dbReference type="EMBL" id="OKP00644.1"/>
    </source>
</evidence>
<sequence length="598" mass="70353">MKLSKIYSNKSDLFEPIEFGPGLNVILAEIRLPENRRKDTHNLGKTTLGRLIDFVLLSKREKNFFLFKHMNVFEEFIFFLEIKIDEFSYLTIRRSVKEPSKICFKKHSDRHKDFSFLSIEKWDHKNISFDKAKILLDGFLDFRALSPWSFRNMLGYLLRTQKDYLDVFQLSKFLSKHSDWKPFLSHVLGFNSELISKLYSKEIDLNQKEKNKNILKNELGGSIDDISKIEGLLLLKQKESEKKQILLNTFDFRDFDKEKTKSLVDEINSKISELNERRYYLSQNKRKIKSSLKQGDILFNPDEAMKLFKEVGVFFEGQIKKDFHQLISFNKAITEERNKYLLEELIDIDNELQEINKELNKLGGIRSEKLSFLSSTDIFDKYKKYSNEMVILKADIVSLEKQKQVIHRLQELRTEVRNLKGECEQLQVSIELNVEKQNAQSDSLFSSIRLYFSEIVDSVIDRNALLRVFPNKEGHLEFKADILDELGNSTSADLGFTYRKLLCIAFDMAILRANSIHKFPRFVYHDGVFESLDDRKKENLLKVIRNYSDFGLQQIITLIDSDMPPHENIGISAFNDEEIVLRLHDENESGRLFKMRTW</sequence>
<evidence type="ECO:0000256" key="1">
    <source>
        <dbReference type="SAM" id="Coils"/>
    </source>
</evidence>
<dbReference type="OrthoDB" id="7888902at2"/>
<dbReference type="EMBL" id="MKGQ01000032">
    <property type="protein sequence ID" value="OKP00644.1"/>
    <property type="molecule type" value="Genomic_DNA"/>
</dbReference>
<evidence type="ECO:0000259" key="2">
    <source>
        <dbReference type="Pfam" id="PF10088"/>
    </source>
</evidence>